<accession>A0AC34QSI3</accession>
<evidence type="ECO:0000313" key="1">
    <source>
        <dbReference type="Proteomes" id="UP000887576"/>
    </source>
</evidence>
<sequence length="129" mass="14410">MNQNVLNMIVNDVITRPPDLPQSLMADVNPKLVEAMRLLDEGVSWTHPAILSVLVLIRQHAQATAILNQYQQQQQQQLSPIPVSEHYSSPAPESVTSRSSEKSTEELMRSLTPDEYLAVNVLTEMADAF</sequence>
<evidence type="ECO:0000313" key="2">
    <source>
        <dbReference type="WBParaSite" id="JU765_v2.g18903.t1"/>
    </source>
</evidence>
<proteinExistence type="predicted"/>
<organism evidence="1 2">
    <name type="scientific">Panagrolaimus sp. JU765</name>
    <dbReference type="NCBI Taxonomy" id="591449"/>
    <lineage>
        <taxon>Eukaryota</taxon>
        <taxon>Metazoa</taxon>
        <taxon>Ecdysozoa</taxon>
        <taxon>Nematoda</taxon>
        <taxon>Chromadorea</taxon>
        <taxon>Rhabditida</taxon>
        <taxon>Tylenchina</taxon>
        <taxon>Panagrolaimomorpha</taxon>
        <taxon>Panagrolaimoidea</taxon>
        <taxon>Panagrolaimidae</taxon>
        <taxon>Panagrolaimus</taxon>
    </lineage>
</organism>
<protein>
    <submittedName>
        <fullName evidence="2">Uncharacterized protein</fullName>
    </submittedName>
</protein>
<dbReference type="WBParaSite" id="JU765_v2.g18903.t1">
    <property type="protein sequence ID" value="JU765_v2.g18903.t1"/>
    <property type="gene ID" value="JU765_v2.g18903"/>
</dbReference>
<name>A0AC34QSI3_9BILA</name>
<dbReference type="Proteomes" id="UP000887576">
    <property type="component" value="Unplaced"/>
</dbReference>
<reference evidence="2" key="1">
    <citation type="submission" date="2022-11" db="UniProtKB">
        <authorList>
            <consortium name="WormBaseParasite"/>
        </authorList>
    </citation>
    <scope>IDENTIFICATION</scope>
</reference>